<name>A0A382RE19_9ZZZZ</name>
<dbReference type="EMBL" id="UINC01121060">
    <property type="protein sequence ID" value="SVC95943.1"/>
    <property type="molecule type" value="Genomic_DNA"/>
</dbReference>
<proteinExistence type="predicted"/>
<organism evidence="3">
    <name type="scientific">marine metagenome</name>
    <dbReference type="NCBI Taxonomy" id="408172"/>
    <lineage>
        <taxon>unclassified sequences</taxon>
        <taxon>metagenomes</taxon>
        <taxon>ecological metagenomes</taxon>
    </lineage>
</organism>
<evidence type="ECO:0000313" key="3">
    <source>
        <dbReference type="EMBL" id="SVC95943.1"/>
    </source>
</evidence>
<dbReference type="InterPro" id="IPR025868">
    <property type="entry name" value="Zn_ribbon_dom_put"/>
</dbReference>
<gene>
    <name evidence="3" type="ORF">METZ01_LOCUS348797</name>
</gene>
<dbReference type="AlphaFoldDB" id="A0A382RE19"/>
<feature type="domain" description="Putative zinc ribbon" evidence="2">
    <location>
        <begin position="37"/>
        <end position="116"/>
    </location>
</feature>
<reference evidence="3" key="1">
    <citation type="submission" date="2018-05" db="EMBL/GenBank/DDBJ databases">
        <authorList>
            <person name="Lanie J.A."/>
            <person name="Ng W.-L."/>
            <person name="Kazmierczak K.M."/>
            <person name="Andrzejewski T.M."/>
            <person name="Davidsen T.M."/>
            <person name="Wayne K.J."/>
            <person name="Tettelin H."/>
            <person name="Glass J.I."/>
            <person name="Rusch D."/>
            <person name="Podicherti R."/>
            <person name="Tsui H.-C.T."/>
            <person name="Winkler M.E."/>
        </authorList>
    </citation>
    <scope>NUCLEOTIDE SEQUENCE</scope>
</reference>
<protein>
    <recommendedName>
        <fullName evidence="2">Putative zinc ribbon domain-containing protein</fullName>
    </recommendedName>
</protein>
<dbReference type="Pfam" id="PF12674">
    <property type="entry name" value="Zn_ribbon_2"/>
    <property type="match status" value="1"/>
</dbReference>
<accession>A0A382RE19</accession>
<sequence>MIMAKGSEDAAKVSRKGGSGSREYMQGFQDGRSRSGCDSCGFDMRRPDDYGSEKDKSQSRNYCSTCYVNGKYVHKAKDLADFVSLAVQDLATQRGQSTGKLKLTLKKELKNLPRWK</sequence>
<feature type="compositionally biased region" description="Basic and acidic residues" evidence="1">
    <location>
        <begin position="1"/>
        <end position="12"/>
    </location>
</feature>
<evidence type="ECO:0000259" key="2">
    <source>
        <dbReference type="Pfam" id="PF12674"/>
    </source>
</evidence>
<feature type="region of interest" description="Disordered" evidence="1">
    <location>
        <begin position="1"/>
        <end position="39"/>
    </location>
</feature>
<evidence type="ECO:0000256" key="1">
    <source>
        <dbReference type="SAM" id="MobiDB-lite"/>
    </source>
</evidence>